<evidence type="ECO:0000256" key="10">
    <source>
        <dbReference type="ARBA" id="ARBA00022989"/>
    </source>
</evidence>
<dbReference type="GO" id="GO:0043066">
    <property type="term" value="P:negative regulation of apoptotic process"/>
    <property type="evidence" value="ECO:0007669"/>
    <property type="project" value="TreeGrafter"/>
</dbReference>
<evidence type="ECO:0000256" key="3">
    <source>
        <dbReference type="ARBA" id="ARBA00022553"/>
    </source>
</evidence>
<keyword evidence="9" id="KW-0832">Ubl conjugation</keyword>
<keyword evidence="10" id="KW-1133">Transmembrane helix</keyword>
<dbReference type="FunFam" id="3.10.50.40:FF:000027">
    <property type="entry name" value="Peptidylprolyl isomerase"/>
    <property type="match status" value="1"/>
</dbReference>
<dbReference type="GO" id="GO:0005829">
    <property type="term" value="C:cytosol"/>
    <property type="evidence" value="ECO:0007669"/>
    <property type="project" value="TreeGrafter"/>
</dbReference>
<evidence type="ECO:0000256" key="6">
    <source>
        <dbReference type="ARBA" id="ARBA00022737"/>
    </source>
</evidence>
<dbReference type="PANTHER" id="PTHR46512:SF3">
    <property type="entry name" value="PEPTIDYL-PROLYL CIS-TRANS ISOMERASE FKBP8"/>
    <property type="match status" value="1"/>
</dbReference>
<evidence type="ECO:0000313" key="20">
    <source>
        <dbReference type="Proteomes" id="UP000314981"/>
    </source>
</evidence>
<dbReference type="GO" id="GO:0003755">
    <property type="term" value="F:peptidyl-prolyl cis-trans isomerase activity"/>
    <property type="evidence" value="ECO:0007669"/>
    <property type="project" value="UniProtKB-KW"/>
</dbReference>
<feature type="repeat" description="TPR" evidence="16">
    <location>
        <begin position="361"/>
        <end position="394"/>
    </location>
</feature>
<dbReference type="SUPFAM" id="SSF48452">
    <property type="entry name" value="TPR-like"/>
    <property type="match status" value="1"/>
</dbReference>
<dbReference type="GO" id="GO:0031966">
    <property type="term" value="C:mitochondrial membrane"/>
    <property type="evidence" value="ECO:0007669"/>
    <property type="project" value="UniProtKB-SubCell"/>
</dbReference>
<dbReference type="PROSITE" id="PS50005">
    <property type="entry name" value="TPR"/>
    <property type="match status" value="1"/>
</dbReference>
<keyword evidence="2" id="KW-1017">Isopeptide bond</keyword>
<evidence type="ECO:0000256" key="15">
    <source>
        <dbReference type="PROSITE-ProRule" id="PRU00277"/>
    </source>
</evidence>
<evidence type="ECO:0000256" key="4">
    <source>
        <dbReference type="ARBA" id="ARBA00022692"/>
    </source>
</evidence>
<comment type="subcellular location">
    <subcellularLocation>
        <location evidence="14">Mitochondrion membrane</location>
        <topology evidence="14">Single-pass membrane protein</topology>
        <orientation evidence="14">Cytoplasmic side</orientation>
    </subcellularLocation>
</comment>
<evidence type="ECO:0000256" key="7">
    <source>
        <dbReference type="ARBA" id="ARBA00022803"/>
    </source>
</evidence>
<keyword evidence="15" id="KW-0697">Rotamase</keyword>
<keyword evidence="8" id="KW-0106">Calcium</keyword>
<evidence type="ECO:0000256" key="13">
    <source>
        <dbReference type="ARBA" id="ARBA00023235"/>
    </source>
</evidence>
<keyword evidence="7 16" id="KW-0802">TPR repeat</keyword>
<dbReference type="SUPFAM" id="SSF54534">
    <property type="entry name" value="FKBP-like"/>
    <property type="match status" value="1"/>
</dbReference>
<dbReference type="Gene3D" id="3.10.50.40">
    <property type="match status" value="1"/>
</dbReference>
<evidence type="ECO:0000256" key="2">
    <source>
        <dbReference type="ARBA" id="ARBA00022499"/>
    </source>
</evidence>
<keyword evidence="5" id="KW-0053">Apoptosis</keyword>
<evidence type="ECO:0000256" key="17">
    <source>
        <dbReference type="SAM" id="MobiDB-lite"/>
    </source>
</evidence>
<dbReference type="PROSITE" id="PS50293">
    <property type="entry name" value="TPR_REGION"/>
    <property type="match status" value="1"/>
</dbReference>
<dbReference type="InterPro" id="IPR019734">
    <property type="entry name" value="TPR_rpt"/>
</dbReference>
<feature type="region of interest" description="Disordered" evidence="17">
    <location>
        <begin position="1"/>
        <end position="118"/>
    </location>
</feature>
<dbReference type="InterPro" id="IPR001179">
    <property type="entry name" value="PPIase_FKBP_dom"/>
</dbReference>
<dbReference type="Proteomes" id="UP000314981">
    <property type="component" value="Chromosome 7"/>
</dbReference>
<dbReference type="GO" id="GO:0007165">
    <property type="term" value="P:signal transduction"/>
    <property type="evidence" value="ECO:0007669"/>
    <property type="project" value="UniProtKB-ARBA"/>
</dbReference>
<dbReference type="InterPro" id="IPR046357">
    <property type="entry name" value="PPIase_dom_sf"/>
</dbReference>
<comment type="cofactor">
    <cofactor evidence="1">
        <name>Ca(2+)</name>
        <dbReference type="ChEBI" id="CHEBI:29108"/>
    </cofactor>
</comment>
<keyword evidence="13 15" id="KW-0413">Isomerase</keyword>
<dbReference type="SMART" id="SM00028">
    <property type="entry name" value="TPR"/>
    <property type="match status" value="3"/>
</dbReference>
<evidence type="ECO:0000259" key="18">
    <source>
        <dbReference type="PROSITE" id="PS50059"/>
    </source>
</evidence>
<organism evidence="19 20">
    <name type="scientific">Bos indicus x Bos taurus</name>
    <name type="common">Hybrid cattle</name>
    <dbReference type="NCBI Taxonomy" id="30522"/>
    <lineage>
        <taxon>Eukaryota</taxon>
        <taxon>Metazoa</taxon>
        <taxon>Chordata</taxon>
        <taxon>Craniata</taxon>
        <taxon>Vertebrata</taxon>
        <taxon>Euteleostomi</taxon>
        <taxon>Mammalia</taxon>
        <taxon>Eutheria</taxon>
        <taxon>Laurasiatheria</taxon>
        <taxon>Artiodactyla</taxon>
        <taxon>Ruminantia</taxon>
        <taxon>Pecora</taxon>
        <taxon>Bovidae</taxon>
        <taxon>Bovinae</taxon>
        <taxon>Bos</taxon>
    </lineage>
</organism>
<dbReference type="Ensembl" id="ENSBIXT00000050908.1">
    <property type="protein sequence ID" value="ENSBIXP00000023309.1"/>
    <property type="gene ID" value="ENSBIXG00000025806.1"/>
</dbReference>
<evidence type="ECO:0000256" key="9">
    <source>
        <dbReference type="ARBA" id="ARBA00022843"/>
    </source>
</evidence>
<dbReference type="PANTHER" id="PTHR46512">
    <property type="entry name" value="PEPTIDYLPROLYL ISOMERASE"/>
    <property type="match status" value="1"/>
</dbReference>
<feature type="compositionally biased region" description="Polar residues" evidence="17">
    <location>
        <begin position="1"/>
        <end position="10"/>
    </location>
</feature>
<keyword evidence="11" id="KW-0496">Mitochondrion</keyword>
<dbReference type="OMA" id="IDAWEMV"/>
<evidence type="ECO:0000256" key="1">
    <source>
        <dbReference type="ARBA" id="ARBA00001913"/>
    </source>
</evidence>
<protein>
    <recommendedName>
        <fullName evidence="15">peptidylprolyl isomerase</fullName>
        <ecNumber evidence="15">5.2.1.8</ecNumber>
    </recommendedName>
</protein>
<dbReference type="EC" id="5.2.1.8" evidence="15"/>
<keyword evidence="20" id="KW-1185">Reference proteome</keyword>
<feature type="region of interest" description="Disordered" evidence="17">
    <location>
        <begin position="500"/>
        <end position="521"/>
    </location>
</feature>
<keyword evidence="12" id="KW-0472">Membrane</keyword>
<dbReference type="FunFam" id="1.25.40.10:FF:000113">
    <property type="entry name" value="Peptidylprolyl isomerase"/>
    <property type="match status" value="1"/>
</dbReference>
<evidence type="ECO:0000256" key="5">
    <source>
        <dbReference type="ARBA" id="ARBA00022703"/>
    </source>
</evidence>
<dbReference type="InterPro" id="IPR011990">
    <property type="entry name" value="TPR-like_helical_dom_sf"/>
</dbReference>
<dbReference type="STRING" id="30522.A0A4W2DB71"/>
<evidence type="ECO:0000256" key="11">
    <source>
        <dbReference type="ARBA" id="ARBA00023128"/>
    </source>
</evidence>
<evidence type="ECO:0000256" key="12">
    <source>
        <dbReference type="ARBA" id="ARBA00023136"/>
    </source>
</evidence>
<dbReference type="PROSITE" id="PS50059">
    <property type="entry name" value="FKBP_PPIASE"/>
    <property type="match status" value="1"/>
</dbReference>
<gene>
    <name evidence="19" type="primary">FKBP8</name>
</gene>
<dbReference type="GO" id="GO:0006915">
    <property type="term" value="P:apoptotic process"/>
    <property type="evidence" value="ECO:0007669"/>
    <property type="project" value="UniProtKB-KW"/>
</dbReference>
<dbReference type="GO" id="GO:0044183">
    <property type="term" value="F:protein folding chaperone"/>
    <property type="evidence" value="ECO:0007669"/>
    <property type="project" value="TreeGrafter"/>
</dbReference>
<keyword evidence="6" id="KW-0677">Repeat</keyword>
<evidence type="ECO:0000256" key="16">
    <source>
        <dbReference type="PROSITE-ProRule" id="PRU00339"/>
    </source>
</evidence>
<dbReference type="InterPro" id="IPR050754">
    <property type="entry name" value="FKBP4/5/8-like"/>
</dbReference>
<keyword evidence="4" id="KW-0812">Transmembrane</keyword>
<keyword evidence="3" id="KW-0597">Phosphoprotein</keyword>
<sequence length="559" mass="59750">MNAVFTTAASNGCGEGGAGRQSLVPEARRSRLGAGRGAQDPRLGSRSRRASSHPPSSMASCAEPSAADPEPTAPPPAGVPPLEDFEVLDGVEDAEGEEEEEEDLSELPPLEDVGQPPLEEAEQPGALAREFLAAMEPEPEPAPAPDEWLDILGNGLLRKKTLVPGPPGSSRPTKGQVVTVRLQTSLENGTRVQEEPDLVFTLGDCDVIQALDLSVPLMDVGETAMVTADSKYCYGPQGRSPYIPPHAALCLEVTLKTAVDGPDLEMLTGQERVALANRKRECGNAHYQRADFVLAANSYDLAIKAITSSAKVDMTFEEEEQLLQLKVKCLNNLAASQLKLDHYRAALRSCSLVLEHQPDNIKALFRKGKVLAQQGEYSEAIPILRAALKLEPSNKTIHAELSKLVKKHAAQRSTETALYRKMLGNPSRLPAKCPGKGAWVSRGGQAQGSSQRRAVCRVHHAEGVSSFCNISVFLNWVMLDHAWDMDTENPQHCVIRARAEDTTQSGGLGQRSAGSLQRGRGGVPEEGRLGLSFDAGVGVFQEAGKAFSGSGFLGGPLGP</sequence>
<dbReference type="AlphaFoldDB" id="A0A4W2DB71"/>
<dbReference type="GO" id="GO:0060255">
    <property type="term" value="P:regulation of macromolecule metabolic process"/>
    <property type="evidence" value="ECO:0007669"/>
    <property type="project" value="UniProtKB-ARBA"/>
</dbReference>
<evidence type="ECO:0000256" key="14">
    <source>
        <dbReference type="ARBA" id="ARBA00060502"/>
    </source>
</evidence>
<feature type="compositionally biased region" description="Low complexity" evidence="17">
    <location>
        <begin position="52"/>
        <end position="70"/>
    </location>
</feature>
<dbReference type="GO" id="GO:0005783">
    <property type="term" value="C:endoplasmic reticulum"/>
    <property type="evidence" value="ECO:0007669"/>
    <property type="project" value="UniProtKB-ARBA"/>
</dbReference>
<proteinExistence type="predicted"/>
<feature type="domain" description="PPIase FKBP-type" evidence="18">
    <location>
        <begin position="175"/>
        <end position="259"/>
    </location>
</feature>
<dbReference type="Pfam" id="PF13432">
    <property type="entry name" value="TPR_16"/>
    <property type="match status" value="1"/>
</dbReference>
<dbReference type="Pfam" id="PF00254">
    <property type="entry name" value="FKBP_C"/>
    <property type="match status" value="1"/>
</dbReference>
<comment type="catalytic activity">
    <reaction evidence="15">
        <text>[protein]-peptidylproline (omega=180) = [protein]-peptidylproline (omega=0)</text>
        <dbReference type="Rhea" id="RHEA:16237"/>
        <dbReference type="Rhea" id="RHEA-COMP:10747"/>
        <dbReference type="Rhea" id="RHEA-COMP:10748"/>
        <dbReference type="ChEBI" id="CHEBI:83833"/>
        <dbReference type="ChEBI" id="CHEBI:83834"/>
        <dbReference type="EC" id="5.2.1.8"/>
    </reaction>
</comment>
<name>A0A4W2DB71_BOBOX</name>
<reference evidence="19 20" key="1">
    <citation type="submission" date="2018-11" db="EMBL/GenBank/DDBJ databases">
        <title>Haplotype-resolved cattle genomes.</title>
        <authorList>
            <person name="Low W.Y."/>
            <person name="Tearle R."/>
            <person name="Bickhart D.M."/>
            <person name="Rosen B.D."/>
            <person name="Koren S."/>
            <person name="Rhie A."/>
            <person name="Hiendleder S."/>
            <person name="Phillippy A.M."/>
            <person name="Smith T.P.L."/>
            <person name="Williams J.L."/>
        </authorList>
    </citation>
    <scope>NUCLEOTIDE SEQUENCE [LARGE SCALE GENOMIC DNA]</scope>
</reference>
<accession>A0A4W2DB71</accession>
<reference evidence="19" key="2">
    <citation type="submission" date="2025-08" db="UniProtKB">
        <authorList>
            <consortium name="Ensembl"/>
        </authorList>
    </citation>
    <scope>IDENTIFICATION</scope>
</reference>
<dbReference type="SMR" id="A0A4W2DB71"/>
<evidence type="ECO:0000313" key="19">
    <source>
        <dbReference type="Ensembl" id="ENSBIXP00000023309.1"/>
    </source>
</evidence>
<reference evidence="19" key="3">
    <citation type="submission" date="2025-09" db="UniProtKB">
        <authorList>
            <consortium name="Ensembl"/>
        </authorList>
    </citation>
    <scope>IDENTIFICATION</scope>
</reference>
<feature type="compositionally biased region" description="Acidic residues" evidence="17">
    <location>
        <begin position="83"/>
        <end position="105"/>
    </location>
</feature>
<dbReference type="Gene3D" id="1.25.40.10">
    <property type="entry name" value="Tetratricopeptide repeat domain"/>
    <property type="match status" value="1"/>
</dbReference>
<evidence type="ECO:0000256" key="8">
    <source>
        <dbReference type="ARBA" id="ARBA00022837"/>
    </source>
</evidence>